<dbReference type="AlphaFoldDB" id="A0A1P8W8V1"/>
<dbReference type="KEGG" id="fmr:Fuma_00059"/>
<proteinExistence type="predicted"/>
<dbReference type="OrthoDB" id="512336at2"/>
<keyword evidence="2" id="KW-1185">Reference proteome</keyword>
<dbReference type="InterPro" id="IPR011473">
    <property type="entry name" value="DUF1579"/>
</dbReference>
<dbReference type="Proteomes" id="UP000187735">
    <property type="component" value="Chromosome"/>
</dbReference>
<dbReference type="Pfam" id="PF07617">
    <property type="entry name" value="DUF1579"/>
    <property type="match status" value="1"/>
</dbReference>
<sequence>MFAKPQQEHQWLDQLIGQWKFEHNCEMPDGTKSNTSGTMNCRSLGGMWLICESSGESPDGEWSSVMTLGFDPAQNQFVGTFVGSMMANIWPYHGVLDANGKRLPLNSEGPKFDGSGMGKYRDIIEIVDTNTWLLTSELQSDEGDWQQFMVAKHTRV</sequence>
<evidence type="ECO:0000313" key="1">
    <source>
        <dbReference type="EMBL" id="APZ90484.1"/>
    </source>
</evidence>
<evidence type="ECO:0000313" key="2">
    <source>
        <dbReference type="Proteomes" id="UP000187735"/>
    </source>
</evidence>
<organism evidence="1 2">
    <name type="scientific">Fuerstiella marisgermanici</name>
    <dbReference type="NCBI Taxonomy" id="1891926"/>
    <lineage>
        <taxon>Bacteria</taxon>
        <taxon>Pseudomonadati</taxon>
        <taxon>Planctomycetota</taxon>
        <taxon>Planctomycetia</taxon>
        <taxon>Planctomycetales</taxon>
        <taxon>Planctomycetaceae</taxon>
        <taxon>Fuerstiella</taxon>
    </lineage>
</organism>
<dbReference type="STRING" id="1891926.Fuma_00059"/>
<accession>A0A1P8W8V1</accession>
<dbReference type="RefSeq" id="WP_077028008.1">
    <property type="nucleotide sequence ID" value="NZ_CP017641.1"/>
</dbReference>
<protein>
    <recommendedName>
        <fullName evidence="3">DUF1579 domain-containing protein</fullName>
    </recommendedName>
</protein>
<gene>
    <name evidence="1" type="ORF">Fuma_00059</name>
</gene>
<reference evidence="1 2" key="1">
    <citation type="journal article" date="2016" name="Front. Microbiol.">
        <title>Fuerstia marisgermanicae gen. nov., sp. nov., an Unusual Member of the Phylum Planctomycetes from the German Wadden Sea.</title>
        <authorList>
            <person name="Kohn T."/>
            <person name="Heuer A."/>
            <person name="Jogler M."/>
            <person name="Vollmers J."/>
            <person name="Boedeker C."/>
            <person name="Bunk B."/>
            <person name="Rast P."/>
            <person name="Borchert D."/>
            <person name="Glockner I."/>
            <person name="Freese H.M."/>
            <person name="Klenk H.P."/>
            <person name="Overmann J."/>
            <person name="Kaster A.K."/>
            <person name="Rohde M."/>
            <person name="Wiegand S."/>
            <person name="Jogler C."/>
        </authorList>
    </citation>
    <scope>NUCLEOTIDE SEQUENCE [LARGE SCALE GENOMIC DNA]</scope>
    <source>
        <strain evidence="1 2">NH11</strain>
    </source>
</reference>
<name>A0A1P8W8V1_9PLAN</name>
<evidence type="ECO:0008006" key="3">
    <source>
        <dbReference type="Google" id="ProtNLM"/>
    </source>
</evidence>
<dbReference type="EMBL" id="CP017641">
    <property type="protein sequence ID" value="APZ90484.1"/>
    <property type="molecule type" value="Genomic_DNA"/>
</dbReference>